<dbReference type="InterPro" id="IPR000391">
    <property type="entry name" value="Rng_hydr_dOase-bsu"/>
</dbReference>
<dbReference type="CDD" id="cd00667">
    <property type="entry name" value="ring_hydroxylating_dioxygenases_beta"/>
    <property type="match status" value="1"/>
</dbReference>
<dbReference type="AlphaFoldDB" id="A0A1I5FXZ3"/>
<dbReference type="PANTHER" id="PTHR41534:SF2">
    <property type="entry name" value="3-PHENYLPROPIONATE_CINNAMIC ACID DIOXYGENASE SUBUNIT BETA"/>
    <property type="match status" value="1"/>
</dbReference>
<dbReference type="GO" id="GO:0019380">
    <property type="term" value="P:3-phenylpropionate catabolic process"/>
    <property type="evidence" value="ECO:0007669"/>
    <property type="project" value="TreeGrafter"/>
</dbReference>
<dbReference type="SUPFAM" id="SSF54427">
    <property type="entry name" value="NTF2-like"/>
    <property type="match status" value="1"/>
</dbReference>
<evidence type="ECO:0000256" key="1">
    <source>
        <dbReference type="ARBA" id="ARBA00009570"/>
    </source>
</evidence>
<accession>A0A1I5FXZ3</accession>
<organism evidence="3 4">
    <name type="scientific">Pseudonocardia ammonioxydans</name>
    <dbReference type="NCBI Taxonomy" id="260086"/>
    <lineage>
        <taxon>Bacteria</taxon>
        <taxon>Bacillati</taxon>
        <taxon>Actinomycetota</taxon>
        <taxon>Actinomycetes</taxon>
        <taxon>Pseudonocardiales</taxon>
        <taxon>Pseudonocardiaceae</taxon>
        <taxon>Pseudonocardia</taxon>
    </lineage>
</organism>
<keyword evidence="2" id="KW-0560">Oxidoreductase</keyword>
<evidence type="ECO:0000313" key="3">
    <source>
        <dbReference type="EMBL" id="SFO28499.1"/>
    </source>
</evidence>
<gene>
    <name evidence="3" type="ORF">SAMN05216207_104141</name>
</gene>
<dbReference type="Proteomes" id="UP000199614">
    <property type="component" value="Unassembled WGS sequence"/>
</dbReference>
<name>A0A1I5FXZ3_PSUAM</name>
<protein>
    <submittedName>
        <fullName evidence="3">3-phenylpropionate/trans-cinnamate dioxygenase beta subunit</fullName>
    </submittedName>
</protein>
<comment type="similarity">
    <text evidence="1">Belongs to the bacterial ring-hydroxylating dioxygenase beta subunit family.</text>
</comment>
<dbReference type="GO" id="GO:0051213">
    <property type="term" value="F:dioxygenase activity"/>
    <property type="evidence" value="ECO:0007669"/>
    <property type="project" value="UniProtKB-KW"/>
</dbReference>
<proteinExistence type="inferred from homology"/>
<dbReference type="STRING" id="260086.SAMN05216207_104141"/>
<dbReference type="Pfam" id="PF00866">
    <property type="entry name" value="Ring_hydroxyl_B"/>
    <property type="match status" value="1"/>
</dbReference>
<reference evidence="3 4" key="1">
    <citation type="submission" date="2016-10" db="EMBL/GenBank/DDBJ databases">
        <authorList>
            <person name="de Groot N.N."/>
        </authorList>
    </citation>
    <scope>NUCLEOTIDE SEQUENCE [LARGE SCALE GENOMIC DNA]</scope>
    <source>
        <strain evidence="3 4">CGMCC 4.1877</strain>
    </source>
</reference>
<dbReference type="Gene3D" id="3.10.450.50">
    <property type="match status" value="1"/>
</dbReference>
<keyword evidence="4" id="KW-1185">Reference proteome</keyword>
<keyword evidence="3" id="KW-0223">Dioxygenase</keyword>
<dbReference type="InterPro" id="IPR032710">
    <property type="entry name" value="NTF2-like_dom_sf"/>
</dbReference>
<dbReference type="PANTHER" id="PTHR41534">
    <property type="entry name" value="BLR3401 PROTEIN"/>
    <property type="match status" value="1"/>
</dbReference>
<sequence>MANWERKLEIEELLAREAHLLDERRFKEWLEWLTDDVEYVMPLREYVQGDVAPAGHPIIRDDRTMIEVRLAKDETGYSHSELPESMTCHVVSNVVVDDIEGSNEVLVRSTFLVRQARKLRDEAWWAGRRLDRLRPVDGTWKLARREVHLDATILPRGISIFF</sequence>
<dbReference type="EMBL" id="FOUY01000041">
    <property type="protein sequence ID" value="SFO28499.1"/>
    <property type="molecule type" value="Genomic_DNA"/>
</dbReference>
<evidence type="ECO:0000256" key="2">
    <source>
        <dbReference type="ARBA" id="ARBA00023002"/>
    </source>
</evidence>
<evidence type="ECO:0000313" key="4">
    <source>
        <dbReference type="Proteomes" id="UP000199614"/>
    </source>
</evidence>